<keyword evidence="1" id="KW-1133">Transmembrane helix</keyword>
<evidence type="ECO:0000256" key="1">
    <source>
        <dbReference type="SAM" id="Phobius"/>
    </source>
</evidence>
<dbReference type="OrthoDB" id="4559817at2"/>
<feature type="transmembrane region" description="Helical" evidence="1">
    <location>
        <begin position="34"/>
        <end position="55"/>
    </location>
</feature>
<dbReference type="RefSeq" id="WP_101465239.1">
    <property type="nucleotide sequence ID" value="NZ_JBFAAM010000004.1"/>
</dbReference>
<name>A0A2N3VBF3_9NOCA</name>
<keyword evidence="3" id="KW-1185">Reference proteome</keyword>
<evidence type="ECO:0000313" key="3">
    <source>
        <dbReference type="Proteomes" id="UP000233766"/>
    </source>
</evidence>
<accession>A0A2N3VBF3</accession>
<feature type="transmembrane region" description="Helical" evidence="1">
    <location>
        <begin position="10"/>
        <end position="28"/>
    </location>
</feature>
<dbReference type="Proteomes" id="UP000233766">
    <property type="component" value="Unassembled WGS sequence"/>
</dbReference>
<organism evidence="2 3">
    <name type="scientific">Nocardia fluminea</name>
    <dbReference type="NCBI Taxonomy" id="134984"/>
    <lineage>
        <taxon>Bacteria</taxon>
        <taxon>Bacillati</taxon>
        <taxon>Actinomycetota</taxon>
        <taxon>Actinomycetes</taxon>
        <taxon>Mycobacteriales</taxon>
        <taxon>Nocardiaceae</taxon>
        <taxon>Nocardia</taxon>
    </lineage>
</organism>
<reference evidence="2 3" key="1">
    <citation type="submission" date="2017-12" db="EMBL/GenBank/DDBJ databases">
        <title>Sequencing the genomes of 1000 Actinobacteria strains.</title>
        <authorList>
            <person name="Klenk H.-P."/>
        </authorList>
    </citation>
    <scope>NUCLEOTIDE SEQUENCE [LARGE SCALE GENOMIC DNA]</scope>
    <source>
        <strain evidence="2 3">DSM 44489</strain>
    </source>
</reference>
<keyword evidence="1" id="KW-0472">Membrane</keyword>
<evidence type="ECO:0000313" key="2">
    <source>
        <dbReference type="EMBL" id="PKV78886.1"/>
    </source>
</evidence>
<protein>
    <submittedName>
        <fullName evidence="2">Uncharacterized protein</fullName>
    </submittedName>
</protein>
<dbReference type="AlphaFoldDB" id="A0A2N3VBF3"/>
<keyword evidence="1" id="KW-0812">Transmembrane</keyword>
<dbReference type="EMBL" id="PJMW01000002">
    <property type="protein sequence ID" value="PKV78886.1"/>
    <property type="molecule type" value="Genomic_DNA"/>
</dbReference>
<gene>
    <name evidence="2" type="ORF">ATK86_3269</name>
</gene>
<comment type="caution">
    <text evidence="2">The sequence shown here is derived from an EMBL/GenBank/DDBJ whole genome shotgun (WGS) entry which is preliminary data.</text>
</comment>
<proteinExistence type="predicted"/>
<sequence length="76" mass="7836">MRISNTPEPALVRSVLVAVTGVLAYLLGREIDAAWIETLLTLYGLATPLIAGALIRPAVAPVTGSAGEPDGIVDKP</sequence>